<name>A0A7S2ZNE1_9RHOD</name>
<protein>
    <submittedName>
        <fullName evidence="1">Uncharacterized protein</fullName>
    </submittedName>
</protein>
<accession>A0A7S2ZNE1</accession>
<gene>
    <name evidence="1" type="ORF">RMAR00112_LOCUS13853</name>
</gene>
<proteinExistence type="predicted"/>
<organism evidence="1">
    <name type="scientific">Rhodosorus marinus</name>
    <dbReference type="NCBI Taxonomy" id="101924"/>
    <lineage>
        <taxon>Eukaryota</taxon>
        <taxon>Rhodophyta</taxon>
        <taxon>Stylonematophyceae</taxon>
        <taxon>Stylonematales</taxon>
        <taxon>Stylonemataceae</taxon>
        <taxon>Rhodosorus</taxon>
    </lineage>
</organism>
<evidence type="ECO:0000313" key="1">
    <source>
        <dbReference type="EMBL" id="CAE0045877.1"/>
    </source>
</evidence>
<dbReference type="EMBL" id="HBHW01017956">
    <property type="protein sequence ID" value="CAE0045877.1"/>
    <property type="molecule type" value="Transcribed_RNA"/>
</dbReference>
<reference evidence="1" key="1">
    <citation type="submission" date="2021-01" db="EMBL/GenBank/DDBJ databases">
        <authorList>
            <person name="Corre E."/>
            <person name="Pelletier E."/>
            <person name="Niang G."/>
            <person name="Scheremetjew M."/>
            <person name="Finn R."/>
            <person name="Kale V."/>
            <person name="Holt S."/>
            <person name="Cochrane G."/>
            <person name="Meng A."/>
            <person name="Brown T."/>
            <person name="Cohen L."/>
        </authorList>
    </citation>
    <scope>NUCLEOTIDE SEQUENCE</scope>
    <source>
        <strain evidence="1">CCMP 769</strain>
    </source>
</reference>
<sequence length="119" mass="13214">MGSLVETHRLADSCLRAYFLAPARTVENCCGHFRLARCVYVLIPHKTSTNGQLDLGQPAEDSMSYFAEVTHFLETLHLMSMTSNSQYSEQLSSVSRAASFLCRGRSTVSPLAPTPYLCY</sequence>
<dbReference type="AlphaFoldDB" id="A0A7S2ZNE1"/>